<dbReference type="InterPro" id="IPR027367">
    <property type="entry name" value="Gly-zipper_YMGG"/>
</dbReference>
<organism evidence="2">
    <name type="scientific">marine metagenome</name>
    <dbReference type="NCBI Taxonomy" id="408172"/>
    <lineage>
        <taxon>unclassified sequences</taxon>
        <taxon>metagenomes</taxon>
        <taxon>ecological metagenomes</taxon>
    </lineage>
</organism>
<reference evidence="2" key="1">
    <citation type="submission" date="2018-05" db="EMBL/GenBank/DDBJ databases">
        <authorList>
            <person name="Lanie J.A."/>
            <person name="Ng W.-L."/>
            <person name="Kazmierczak K.M."/>
            <person name="Andrzejewski T.M."/>
            <person name="Davidsen T.M."/>
            <person name="Wayne K.J."/>
            <person name="Tettelin H."/>
            <person name="Glass J.I."/>
            <person name="Rusch D."/>
            <person name="Podicherti R."/>
            <person name="Tsui H.-C.T."/>
            <person name="Winkler M.E."/>
        </authorList>
    </citation>
    <scope>NUCLEOTIDE SEQUENCE</scope>
</reference>
<evidence type="ECO:0000313" key="2">
    <source>
        <dbReference type="EMBL" id="SVB67816.1"/>
    </source>
</evidence>
<evidence type="ECO:0000259" key="1">
    <source>
        <dbReference type="Pfam" id="PF13441"/>
    </source>
</evidence>
<dbReference type="EMBL" id="UINC01052460">
    <property type="protein sequence ID" value="SVB67816.1"/>
    <property type="molecule type" value="Genomic_DNA"/>
</dbReference>
<sequence>MTTIRHSLLVAVVAGMLFSGCATDTGRKTAVGAGIGAAVGAIIGNQSGEAGKGALVGAGVGGLIGAGVGKAKEAKEKEATKLKE</sequence>
<gene>
    <name evidence="2" type="ORF">METZ01_LOCUS220670</name>
</gene>
<name>A0A382FXK7_9ZZZZ</name>
<dbReference type="Pfam" id="PF13441">
    <property type="entry name" value="Gly-zipper_YMGG"/>
    <property type="match status" value="1"/>
</dbReference>
<proteinExistence type="predicted"/>
<accession>A0A382FXK7</accession>
<dbReference type="PROSITE" id="PS51257">
    <property type="entry name" value="PROKAR_LIPOPROTEIN"/>
    <property type="match status" value="1"/>
</dbReference>
<dbReference type="AlphaFoldDB" id="A0A382FXK7"/>
<feature type="domain" description="YMGG-like Gly-zipper" evidence="1">
    <location>
        <begin position="28"/>
        <end position="70"/>
    </location>
</feature>
<protein>
    <recommendedName>
        <fullName evidence="1">YMGG-like Gly-zipper domain-containing protein</fullName>
    </recommendedName>
</protein>